<reference evidence="2" key="1">
    <citation type="submission" date="2014-11" db="EMBL/GenBank/DDBJ databases">
        <authorList>
            <person name="Amaro Gonzalez C."/>
        </authorList>
    </citation>
    <scope>NUCLEOTIDE SEQUENCE</scope>
</reference>
<organism evidence="2">
    <name type="scientific">Anguilla anguilla</name>
    <name type="common">European freshwater eel</name>
    <name type="synonym">Muraena anguilla</name>
    <dbReference type="NCBI Taxonomy" id="7936"/>
    <lineage>
        <taxon>Eukaryota</taxon>
        <taxon>Metazoa</taxon>
        <taxon>Chordata</taxon>
        <taxon>Craniata</taxon>
        <taxon>Vertebrata</taxon>
        <taxon>Euteleostomi</taxon>
        <taxon>Actinopterygii</taxon>
        <taxon>Neopterygii</taxon>
        <taxon>Teleostei</taxon>
        <taxon>Anguilliformes</taxon>
        <taxon>Anguillidae</taxon>
        <taxon>Anguilla</taxon>
    </lineage>
</organism>
<proteinExistence type="predicted"/>
<feature type="region of interest" description="Disordered" evidence="1">
    <location>
        <begin position="1"/>
        <end position="22"/>
    </location>
</feature>
<name>A0A0E9P9V3_ANGAN</name>
<evidence type="ECO:0000313" key="2">
    <source>
        <dbReference type="EMBL" id="JAH00835.1"/>
    </source>
</evidence>
<evidence type="ECO:0000256" key="1">
    <source>
        <dbReference type="SAM" id="MobiDB-lite"/>
    </source>
</evidence>
<reference evidence="2" key="2">
    <citation type="journal article" date="2015" name="Fish Shellfish Immunol.">
        <title>Early steps in the European eel (Anguilla anguilla)-Vibrio vulnificus interaction in the gills: Role of the RtxA13 toxin.</title>
        <authorList>
            <person name="Callol A."/>
            <person name="Pajuelo D."/>
            <person name="Ebbesson L."/>
            <person name="Teles M."/>
            <person name="MacKenzie S."/>
            <person name="Amaro C."/>
        </authorList>
    </citation>
    <scope>NUCLEOTIDE SEQUENCE</scope>
</reference>
<accession>A0A0E9P9V3</accession>
<protein>
    <submittedName>
        <fullName evidence="2">Uncharacterized protein</fullName>
    </submittedName>
</protein>
<dbReference type="EMBL" id="GBXM01107742">
    <property type="protein sequence ID" value="JAH00835.1"/>
    <property type="molecule type" value="Transcribed_RNA"/>
</dbReference>
<dbReference type="AlphaFoldDB" id="A0A0E9P9V3"/>
<sequence length="22" mass="2375">MKPTRTSKSGYPPPPTVKTTLS</sequence>